<evidence type="ECO:0000313" key="2">
    <source>
        <dbReference type="EMBL" id="MQM27831.1"/>
    </source>
</evidence>
<proteinExistence type="predicted"/>
<keyword evidence="1" id="KW-0472">Membrane</keyword>
<name>A0A6L5GE35_9ACTN</name>
<sequence length="62" mass="6785">MDAGLSAVLVFGQWILVGIVVLGMAYAVLFATAALGLTSFTMFERFRKKREEPEDDGIDGLF</sequence>
<gene>
    <name evidence="2" type="ORF">GFD30_19985</name>
</gene>
<keyword evidence="3" id="KW-1185">Reference proteome</keyword>
<protein>
    <submittedName>
        <fullName evidence="2">Uncharacterized protein</fullName>
    </submittedName>
</protein>
<dbReference type="AlphaFoldDB" id="A0A6L5GE35"/>
<comment type="caution">
    <text evidence="2">The sequence shown here is derived from an EMBL/GenBank/DDBJ whole genome shotgun (WGS) entry which is preliminary data.</text>
</comment>
<evidence type="ECO:0000313" key="3">
    <source>
        <dbReference type="Proteomes" id="UP000477750"/>
    </source>
</evidence>
<accession>A0A6L5GE35</accession>
<reference evidence="2 3" key="1">
    <citation type="submission" date="2019-10" db="EMBL/GenBank/DDBJ databases">
        <title>Glycomyces albidus sp. nov., a novel actinomycete isolated from rhizosphere soil of wheat (Triticum aestivum L.).</title>
        <authorList>
            <person name="Qian L."/>
        </authorList>
    </citation>
    <scope>NUCLEOTIDE SEQUENCE [LARGE SCALE GENOMIC DNA]</scope>
    <source>
        <strain evidence="2 3">NEAU-7082</strain>
    </source>
</reference>
<evidence type="ECO:0000256" key="1">
    <source>
        <dbReference type="SAM" id="Phobius"/>
    </source>
</evidence>
<dbReference type="EMBL" id="WIAO01000029">
    <property type="protein sequence ID" value="MQM27831.1"/>
    <property type="molecule type" value="Genomic_DNA"/>
</dbReference>
<keyword evidence="1" id="KW-0812">Transmembrane</keyword>
<dbReference type="RefSeq" id="WP_153026948.1">
    <property type="nucleotide sequence ID" value="NZ_WIAO01000029.1"/>
</dbReference>
<keyword evidence="1" id="KW-1133">Transmembrane helix</keyword>
<feature type="transmembrane region" description="Helical" evidence="1">
    <location>
        <begin position="14"/>
        <end position="40"/>
    </location>
</feature>
<dbReference type="Proteomes" id="UP000477750">
    <property type="component" value="Unassembled WGS sequence"/>
</dbReference>
<organism evidence="2 3">
    <name type="scientific">Glycomyces albidus</name>
    <dbReference type="NCBI Taxonomy" id="2656774"/>
    <lineage>
        <taxon>Bacteria</taxon>
        <taxon>Bacillati</taxon>
        <taxon>Actinomycetota</taxon>
        <taxon>Actinomycetes</taxon>
        <taxon>Glycomycetales</taxon>
        <taxon>Glycomycetaceae</taxon>
        <taxon>Glycomyces</taxon>
    </lineage>
</organism>